<dbReference type="InterPro" id="IPR001851">
    <property type="entry name" value="ABC_transp_permease"/>
</dbReference>
<evidence type="ECO:0000313" key="9">
    <source>
        <dbReference type="Proteomes" id="UP000237752"/>
    </source>
</evidence>
<dbReference type="GO" id="GO:0015658">
    <property type="term" value="F:branched-chain amino acid transmembrane transporter activity"/>
    <property type="evidence" value="ECO:0007669"/>
    <property type="project" value="InterPro"/>
</dbReference>
<evidence type="ECO:0000256" key="6">
    <source>
        <dbReference type="SAM" id="MobiDB-lite"/>
    </source>
</evidence>
<keyword evidence="4 7" id="KW-1133">Transmembrane helix</keyword>
<organism evidence="8 9">
    <name type="scientific">Antricoccus suffuscus</name>
    <dbReference type="NCBI Taxonomy" id="1629062"/>
    <lineage>
        <taxon>Bacteria</taxon>
        <taxon>Bacillati</taxon>
        <taxon>Actinomycetota</taxon>
        <taxon>Actinomycetes</taxon>
        <taxon>Geodermatophilales</taxon>
        <taxon>Antricoccaceae</taxon>
        <taxon>Antricoccus</taxon>
    </lineage>
</organism>
<evidence type="ECO:0000256" key="1">
    <source>
        <dbReference type="ARBA" id="ARBA00004651"/>
    </source>
</evidence>
<feature type="transmembrane region" description="Helical" evidence="7">
    <location>
        <begin position="323"/>
        <end position="348"/>
    </location>
</feature>
<dbReference type="PANTHER" id="PTHR30482:SF20">
    <property type="entry name" value="HIGH-AFFINITY BRANCHED-CHAIN AMINO ACID TRANSPORT SYSTEM PERMEASE PROTEIN LIVM"/>
    <property type="match status" value="1"/>
</dbReference>
<accession>A0A2T1A0E0</accession>
<feature type="transmembrane region" description="Helical" evidence="7">
    <location>
        <begin position="148"/>
        <end position="166"/>
    </location>
</feature>
<feature type="transmembrane region" description="Helical" evidence="7">
    <location>
        <begin position="121"/>
        <end position="141"/>
    </location>
</feature>
<dbReference type="CDD" id="cd06581">
    <property type="entry name" value="TM_PBP1_LivM_like"/>
    <property type="match status" value="1"/>
</dbReference>
<reference evidence="8 9" key="1">
    <citation type="submission" date="2018-03" db="EMBL/GenBank/DDBJ databases">
        <title>Genomic Encyclopedia of Archaeal and Bacterial Type Strains, Phase II (KMG-II): from individual species to whole genera.</title>
        <authorList>
            <person name="Goeker M."/>
        </authorList>
    </citation>
    <scope>NUCLEOTIDE SEQUENCE [LARGE SCALE GENOMIC DNA]</scope>
    <source>
        <strain evidence="8 9">DSM 100065</strain>
    </source>
</reference>
<evidence type="ECO:0000256" key="3">
    <source>
        <dbReference type="ARBA" id="ARBA00022692"/>
    </source>
</evidence>
<evidence type="ECO:0000256" key="7">
    <source>
        <dbReference type="SAM" id="Phobius"/>
    </source>
</evidence>
<evidence type="ECO:0000313" key="8">
    <source>
        <dbReference type="EMBL" id="PRZ41798.1"/>
    </source>
</evidence>
<feature type="transmembrane region" description="Helical" evidence="7">
    <location>
        <begin position="45"/>
        <end position="63"/>
    </location>
</feature>
<feature type="compositionally biased region" description="Basic and acidic residues" evidence="6">
    <location>
        <begin position="1"/>
        <end position="11"/>
    </location>
</feature>
<evidence type="ECO:0000256" key="5">
    <source>
        <dbReference type="ARBA" id="ARBA00023136"/>
    </source>
</evidence>
<dbReference type="PANTHER" id="PTHR30482">
    <property type="entry name" value="HIGH-AFFINITY BRANCHED-CHAIN AMINO ACID TRANSPORT SYSTEM PERMEASE"/>
    <property type="match status" value="1"/>
</dbReference>
<name>A0A2T1A0E0_9ACTN</name>
<dbReference type="OrthoDB" id="9814461at2"/>
<proteinExistence type="predicted"/>
<evidence type="ECO:0000256" key="2">
    <source>
        <dbReference type="ARBA" id="ARBA00022475"/>
    </source>
</evidence>
<feature type="region of interest" description="Disordered" evidence="6">
    <location>
        <begin position="1"/>
        <end position="23"/>
    </location>
</feature>
<dbReference type="RefSeq" id="WP_106349175.1">
    <property type="nucleotide sequence ID" value="NZ_PVUE01000008.1"/>
</dbReference>
<dbReference type="GO" id="GO:0005886">
    <property type="term" value="C:plasma membrane"/>
    <property type="evidence" value="ECO:0007669"/>
    <property type="project" value="UniProtKB-SubCell"/>
</dbReference>
<dbReference type="AlphaFoldDB" id="A0A2T1A0E0"/>
<dbReference type="Pfam" id="PF02653">
    <property type="entry name" value="BPD_transp_2"/>
    <property type="match status" value="1"/>
</dbReference>
<keyword evidence="9" id="KW-1185">Reference proteome</keyword>
<comment type="caution">
    <text evidence="8">The sequence shown here is derived from an EMBL/GenBank/DDBJ whole genome shotgun (WGS) entry which is preliminary data.</text>
</comment>
<keyword evidence="5 7" id="KW-0472">Membrane</keyword>
<feature type="transmembrane region" description="Helical" evidence="7">
    <location>
        <begin position="96"/>
        <end position="115"/>
    </location>
</feature>
<dbReference type="Proteomes" id="UP000237752">
    <property type="component" value="Unassembled WGS sequence"/>
</dbReference>
<keyword evidence="3 7" id="KW-0812">Transmembrane</keyword>
<feature type="transmembrane region" description="Helical" evidence="7">
    <location>
        <begin position="69"/>
        <end position="89"/>
    </location>
</feature>
<feature type="transmembrane region" description="Helical" evidence="7">
    <location>
        <begin position="248"/>
        <end position="269"/>
    </location>
</feature>
<protein>
    <submittedName>
        <fullName evidence="8">Amino acid/amide ABC transporter membrane protein 2 (HAAT family)</fullName>
    </submittedName>
</protein>
<comment type="subcellular location">
    <subcellularLocation>
        <location evidence="1">Cell membrane</location>
        <topology evidence="1">Multi-pass membrane protein</topology>
    </subcellularLocation>
</comment>
<evidence type="ECO:0000256" key="4">
    <source>
        <dbReference type="ARBA" id="ARBA00022989"/>
    </source>
</evidence>
<dbReference type="EMBL" id="PVUE01000008">
    <property type="protein sequence ID" value="PRZ41798.1"/>
    <property type="molecule type" value="Genomic_DNA"/>
</dbReference>
<sequence>MSLDTDLKQDDTSGPGVESAAPRGGLRGRFKSLRVVQAPLDAPTWLRWSVFALVIVVAVAIPLNSPTYVNFDLSMVMIYAIVGMGLNLLTGFNGQISLGHSAFFATGAYIAAVLIKDGWQYLLVLPVALVVCFILGYLFGLPALRLRGLQLALVTLALAIITPALIKRLDGITKGQEGINIFLKDPPVWTGLATDQWVYLICLVAVVIAWIVTRRISTGRVGRSLIAIRDNELVSQTLGVRSSRTKTAIFALSAAYAGLAGVLYTYVVQFVGPDSFGIALAIAFISIVVVGGLGTVSGAIFGAFFIQYVPTWTASIGDSAAGFVYGFALVLFMFVMPFGIAGLVRAVLRPLVRRIPGRRSDLTQSAKTG</sequence>
<keyword evidence="2" id="KW-1003">Cell membrane</keyword>
<gene>
    <name evidence="8" type="ORF">CLV47_108157</name>
</gene>
<dbReference type="InterPro" id="IPR043428">
    <property type="entry name" value="LivM-like"/>
</dbReference>
<feature type="transmembrane region" description="Helical" evidence="7">
    <location>
        <begin position="275"/>
        <end position="293"/>
    </location>
</feature>
<feature type="transmembrane region" description="Helical" evidence="7">
    <location>
        <begin position="196"/>
        <end position="213"/>
    </location>
</feature>